<name>A0A0K9NWF1_ZOSMR</name>
<dbReference type="Proteomes" id="UP000036987">
    <property type="component" value="Unassembled WGS sequence"/>
</dbReference>
<evidence type="ECO:0000313" key="2">
    <source>
        <dbReference type="Proteomes" id="UP000036987"/>
    </source>
</evidence>
<dbReference type="OrthoDB" id="2019425at2759"/>
<sequence>MEVMLSSATASASASRWIPNISSIRASSTSSFRGISSNNSQPQQKIPISRFPILSSASSPNQGLAAFSVPLAASLAILLWSSAPVEAGILSGSSGLESLPAPQLPKIDFLSRWNDNNQKRYSELDSKFKSSDVLKELLEKTKVNKEKNKRLVQDKYCIRGAEWGVGDCSTQGMTDEERNDFISALKKRSEGD</sequence>
<comment type="caution">
    <text evidence="1">The sequence shown here is derived from an EMBL/GenBank/DDBJ whole genome shotgun (WGS) entry which is preliminary data.</text>
</comment>
<evidence type="ECO:0000313" key="1">
    <source>
        <dbReference type="EMBL" id="KMZ60978.1"/>
    </source>
</evidence>
<dbReference type="PANTHER" id="PTHR36730:SF1">
    <property type="entry name" value="CATHEPSIN PROPEPTIDE INHIBITOR DOMAIN-CONTAINING PROTEIN"/>
    <property type="match status" value="1"/>
</dbReference>
<reference evidence="2" key="1">
    <citation type="journal article" date="2016" name="Nature">
        <title>The genome of the seagrass Zostera marina reveals angiosperm adaptation to the sea.</title>
        <authorList>
            <person name="Olsen J.L."/>
            <person name="Rouze P."/>
            <person name="Verhelst B."/>
            <person name="Lin Y.-C."/>
            <person name="Bayer T."/>
            <person name="Collen J."/>
            <person name="Dattolo E."/>
            <person name="De Paoli E."/>
            <person name="Dittami S."/>
            <person name="Maumus F."/>
            <person name="Michel G."/>
            <person name="Kersting A."/>
            <person name="Lauritano C."/>
            <person name="Lohaus R."/>
            <person name="Toepel M."/>
            <person name="Tonon T."/>
            <person name="Vanneste K."/>
            <person name="Amirebrahimi M."/>
            <person name="Brakel J."/>
            <person name="Bostroem C."/>
            <person name="Chovatia M."/>
            <person name="Grimwood J."/>
            <person name="Jenkins J.W."/>
            <person name="Jueterbock A."/>
            <person name="Mraz A."/>
            <person name="Stam W.T."/>
            <person name="Tice H."/>
            <person name="Bornberg-Bauer E."/>
            <person name="Green P.J."/>
            <person name="Pearson G.A."/>
            <person name="Procaccini G."/>
            <person name="Duarte C.M."/>
            <person name="Schmutz J."/>
            <person name="Reusch T.B.H."/>
            <person name="Van de Peer Y."/>
        </authorList>
    </citation>
    <scope>NUCLEOTIDE SEQUENCE [LARGE SCALE GENOMIC DNA]</scope>
    <source>
        <strain evidence="2">cv. Finnish</strain>
    </source>
</reference>
<accession>A0A0K9NWF1</accession>
<dbReference type="PANTHER" id="PTHR36730">
    <property type="entry name" value="OS03G0210700 PROTEIN"/>
    <property type="match status" value="1"/>
</dbReference>
<gene>
    <name evidence="1" type="ORF">ZOSMA_55G00290</name>
</gene>
<organism evidence="1 2">
    <name type="scientific">Zostera marina</name>
    <name type="common">Eelgrass</name>
    <dbReference type="NCBI Taxonomy" id="29655"/>
    <lineage>
        <taxon>Eukaryota</taxon>
        <taxon>Viridiplantae</taxon>
        <taxon>Streptophyta</taxon>
        <taxon>Embryophyta</taxon>
        <taxon>Tracheophyta</taxon>
        <taxon>Spermatophyta</taxon>
        <taxon>Magnoliopsida</taxon>
        <taxon>Liliopsida</taxon>
        <taxon>Zosteraceae</taxon>
        <taxon>Zostera</taxon>
    </lineage>
</organism>
<dbReference type="EMBL" id="LFYR01001545">
    <property type="protein sequence ID" value="KMZ60978.1"/>
    <property type="molecule type" value="Genomic_DNA"/>
</dbReference>
<keyword evidence="2" id="KW-1185">Reference proteome</keyword>
<dbReference type="AlphaFoldDB" id="A0A0K9NWF1"/>
<dbReference type="OMA" id="DFCEQPS"/>
<protein>
    <submittedName>
        <fullName evidence="1">Uncharacterized protein</fullName>
    </submittedName>
</protein>
<proteinExistence type="predicted"/>